<evidence type="ECO:0000313" key="2">
    <source>
        <dbReference type="EMBL" id="PIQ74166.1"/>
    </source>
</evidence>
<comment type="caution">
    <text evidence="2">The sequence shown here is derived from an EMBL/GenBank/DDBJ whole genome shotgun (WGS) entry which is preliminary data.</text>
</comment>
<keyword evidence="1" id="KW-1133">Transmembrane helix</keyword>
<feature type="transmembrane region" description="Helical" evidence="1">
    <location>
        <begin position="6"/>
        <end position="39"/>
    </location>
</feature>
<dbReference type="Proteomes" id="UP000231550">
    <property type="component" value="Unassembled WGS sequence"/>
</dbReference>
<dbReference type="AlphaFoldDB" id="A0A2H0KPV1"/>
<protein>
    <submittedName>
        <fullName evidence="2">Uncharacterized protein</fullName>
    </submittedName>
</protein>
<evidence type="ECO:0000313" key="3">
    <source>
        <dbReference type="Proteomes" id="UP000231550"/>
    </source>
</evidence>
<feature type="transmembrane region" description="Helical" evidence="1">
    <location>
        <begin position="67"/>
        <end position="88"/>
    </location>
</feature>
<keyword evidence="1" id="KW-0472">Membrane</keyword>
<accession>A0A2H0KPV1</accession>
<keyword evidence="1" id="KW-0812">Transmembrane</keyword>
<evidence type="ECO:0000256" key="1">
    <source>
        <dbReference type="SAM" id="Phobius"/>
    </source>
</evidence>
<feature type="transmembrane region" description="Helical" evidence="1">
    <location>
        <begin position="94"/>
        <end position="115"/>
    </location>
</feature>
<organism evidence="2 3">
    <name type="scientific">Candidatus Portnoybacteria bacterium CG11_big_fil_rev_8_21_14_0_20_44_10</name>
    <dbReference type="NCBI Taxonomy" id="1974818"/>
    <lineage>
        <taxon>Bacteria</taxon>
        <taxon>Candidatus Portnoyibacteriota</taxon>
    </lineage>
</organism>
<sequence length="120" mass="13621">MYIIRPLLGIWLCAFVLGYGGLGWLGFVIIAAILARSFYGETRSLFNRMKVVWLGSFVEKGKYEYKLLLSFSVAVPLMPVFGGLILGWTIAESLWFVLLPGFCINIVSLVFYLFLHKFVI</sequence>
<reference evidence="2 3" key="1">
    <citation type="submission" date="2017-09" db="EMBL/GenBank/DDBJ databases">
        <title>Depth-based differentiation of microbial function through sediment-hosted aquifers and enrichment of novel symbionts in the deep terrestrial subsurface.</title>
        <authorList>
            <person name="Probst A.J."/>
            <person name="Ladd B."/>
            <person name="Jarett J.K."/>
            <person name="Geller-Mcgrath D.E."/>
            <person name="Sieber C.M."/>
            <person name="Emerson J.B."/>
            <person name="Anantharaman K."/>
            <person name="Thomas B.C."/>
            <person name="Malmstrom R."/>
            <person name="Stieglmeier M."/>
            <person name="Klingl A."/>
            <person name="Woyke T."/>
            <person name="Ryan C.M."/>
            <person name="Banfield J.F."/>
        </authorList>
    </citation>
    <scope>NUCLEOTIDE SEQUENCE [LARGE SCALE GENOMIC DNA]</scope>
    <source>
        <strain evidence="2">CG11_big_fil_rev_8_21_14_0_20_44_10</strain>
    </source>
</reference>
<proteinExistence type="predicted"/>
<name>A0A2H0KPV1_9BACT</name>
<gene>
    <name evidence="2" type="ORF">COV85_03595</name>
</gene>
<dbReference type="EMBL" id="PCVN01000092">
    <property type="protein sequence ID" value="PIQ74166.1"/>
    <property type="molecule type" value="Genomic_DNA"/>
</dbReference>